<comment type="caution">
    <text evidence="6">The sequence shown here is derived from an EMBL/GenBank/DDBJ whole genome shotgun (WGS) entry which is preliminary data.</text>
</comment>
<evidence type="ECO:0000256" key="3">
    <source>
        <dbReference type="ARBA" id="ARBA00022989"/>
    </source>
</evidence>
<dbReference type="Gene3D" id="1.20.1740.10">
    <property type="entry name" value="Amino acid/polyamine transporter I"/>
    <property type="match status" value="2"/>
</dbReference>
<dbReference type="InterPro" id="IPR050598">
    <property type="entry name" value="AminoAcid_Transporter"/>
</dbReference>
<dbReference type="GO" id="GO:0016020">
    <property type="term" value="C:membrane"/>
    <property type="evidence" value="ECO:0007669"/>
    <property type="project" value="UniProtKB-SubCell"/>
</dbReference>
<keyword evidence="3 5" id="KW-1133">Transmembrane helix</keyword>
<accession>A0A9W4SRF7</accession>
<gene>
    <name evidence="6" type="ORF">FWILDA_LOCUS7573</name>
</gene>
<dbReference type="Pfam" id="PF13520">
    <property type="entry name" value="AA_permease_2"/>
    <property type="match status" value="2"/>
</dbReference>
<name>A0A9W4SRF7_9GLOM</name>
<keyword evidence="2 5" id="KW-0812">Transmembrane</keyword>
<dbReference type="EMBL" id="CAMKVN010001502">
    <property type="protein sequence ID" value="CAI2176420.1"/>
    <property type="molecule type" value="Genomic_DNA"/>
</dbReference>
<dbReference type="GO" id="GO:0015179">
    <property type="term" value="F:L-amino acid transmembrane transporter activity"/>
    <property type="evidence" value="ECO:0007669"/>
    <property type="project" value="TreeGrafter"/>
</dbReference>
<keyword evidence="4 5" id="KW-0472">Membrane</keyword>
<evidence type="ECO:0000256" key="4">
    <source>
        <dbReference type="ARBA" id="ARBA00023136"/>
    </source>
</evidence>
<feature type="transmembrane region" description="Helical" evidence="5">
    <location>
        <begin position="391"/>
        <end position="409"/>
    </location>
</feature>
<feature type="transmembrane region" description="Helical" evidence="5">
    <location>
        <begin position="359"/>
        <end position="379"/>
    </location>
</feature>
<feature type="transmembrane region" description="Helical" evidence="5">
    <location>
        <begin position="431"/>
        <end position="451"/>
    </location>
</feature>
<evidence type="ECO:0000256" key="1">
    <source>
        <dbReference type="ARBA" id="ARBA00004141"/>
    </source>
</evidence>
<organism evidence="6 7">
    <name type="scientific">Funneliformis geosporum</name>
    <dbReference type="NCBI Taxonomy" id="1117311"/>
    <lineage>
        <taxon>Eukaryota</taxon>
        <taxon>Fungi</taxon>
        <taxon>Fungi incertae sedis</taxon>
        <taxon>Mucoromycota</taxon>
        <taxon>Glomeromycotina</taxon>
        <taxon>Glomeromycetes</taxon>
        <taxon>Glomerales</taxon>
        <taxon>Glomeraceae</taxon>
        <taxon>Funneliformis</taxon>
    </lineage>
</organism>
<feature type="transmembrane region" description="Helical" evidence="5">
    <location>
        <begin position="97"/>
        <end position="130"/>
    </location>
</feature>
<dbReference type="InterPro" id="IPR002293">
    <property type="entry name" value="AA/rel_permease1"/>
</dbReference>
<dbReference type="PIRSF" id="PIRSF006060">
    <property type="entry name" value="AA_transporter"/>
    <property type="match status" value="1"/>
</dbReference>
<dbReference type="PANTHER" id="PTHR11785:SF512">
    <property type="entry name" value="SOBREMESA, ISOFORM B"/>
    <property type="match status" value="1"/>
</dbReference>
<protein>
    <submittedName>
        <fullName evidence="6">2070_t:CDS:1</fullName>
    </submittedName>
</protein>
<feature type="transmembrane region" description="Helical" evidence="5">
    <location>
        <begin position="51"/>
        <end position="71"/>
    </location>
</feature>
<keyword evidence="7" id="KW-1185">Reference proteome</keyword>
<dbReference type="AlphaFoldDB" id="A0A9W4SRF7"/>
<feature type="transmembrane region" description="Helical" evidence="5">
    <location>
        <begin position="181"/>
        <end position="204"/>
    </location>
</feature>
<evidence type="ECO:0000256" key="2">
    <source>
        <dbReference type="ARBA" id="ARBA00022692"/>
    </source>
</evidence>
<evidence type="ECO:0000313" key="7">
    <source>
        <dbReference type="Proteomes" id="UP001153678"/>
    </source>
</evidence>
<evidence type="ECO:0000256" key="5">
    <source>
        <dbReference type="SAM" id="Phobius"/>
    </source>
</evidence>
<feature type="transmembrane region" description="Helical" evidence="5">
    <location>
        <begin position="150"/>
        <end position="169"/>
    </location>
</feature>
<evidence type="ECO:0000313" key="6">
    <source>
        <dbReference type="EMBL" id="CAI2176420.1"/>
    </source>
</evidence>
<comment type="subcellular location">
    <subcellularLocation>
        <location evidence="1">Membrane</location>
        <topology evidence="1">Multi-pass membrane protein</topology>
    </subcellularLocation>
</comment>
<dbReference type="PANTHER" id="PTHR11785">
    <property type="entry name" value="AMINO ACID TRANSPORTER"/>
    <property type="match status" value="1"/>
</dbReference>
<proteinExistence type="predicted"/>
<dbReference type="Proteomes" id="UP001153678">
    <property type="component" value="Unassembled WGS sequence"/>
</dbReference>
<dbReference type="OrthoDB" id="10062876at2759"/>
<reference evidence="6" key="1">
    <citation type="submission" date="2022-08" db="EMBL/GenBank/DDBJ databases">
        <authorList>
            <person name="Kallberg Y."/>
            <person name="Tangrot J."/>
            <person name="Rosling A."/>
        </authorList>
    </citation>
    <scope>NUCLEOTIDE SEQUENCE</scope>
    <source>
        <strain evidence="6">Wild A</strain>
    </source>
</reference>
<sequence length="461" mass="51485">MEDDGFDDNVAVRKRIIGILAGIGMNVNNVIGSGIFTTPGMVWKSLNSPQAAMILWAIGGIISMAGSLTYAELGASINRSGGESAYLKVAYTKPKNFISYLFSFMFIVAIRPGSISAVLQAVAQYLWYIISDDASELNSKKGWESGWPFWRLKLISIITLAIITGYHMYSTRLANYINQTFAVIKMMVLTIIAIAGLVKLPSVLSTHPNNWLDPIEATRGFKDFSFSFILVDLLVNVAFISVVPRELIIDIEEFNEVIAADFFMNLFGKKAGRILSLFIIISAIGTAASMTWSGSRVLAYAAQLDYIPYFSEQLKWKATENSPKFALLAQFIWCSLLIVLVGGGISSDSFILFSNFSQYSAWIFYMLTGIGLLSLRYYTSRYRLFKIPNPIVCLFVLGGVYISIFSYFVEVTCPTNEPKCDLKHQSLKRQAPYFISLGFLVLGTICYYFAIYRVSKNNEIE</sequence>
<feature type="transmembrane region" description="Helical" evidence="5">
    <location>
        <begin position="325"/>
        <end position="347"/>
    </location>
</feature>